<gene>
    <name evidence="2" type="ordered locus">Mmc1_3612</name>
</gene>
<proteinExistence type="predicted"/>
<name>A0LDQ4_MAGMM</name>
<dbReference type="InterPro" id="IPR035069">
    <property type="entry name" value="TTHA1013/TTHA0281-like"/>
</dbReference>
<dbReference type="AlphaFoldDB" id="A0LDQ4"/>
<sequence length="104" mass="11894">MKLEIEARRDEQNALWVSTCAHFPKLRITGRSDTELRKKWHQAIIPLLIKKQQQSQATPPPPPTPVVEEPKKIRPRASRSDQPRPPAGSAAVNKPKYELIIHYS</sequence>
<feature type="region of interest" description="Disordered" evidence="1">
    <location>
        <begin position="49"/>
        <end position="93"/>
    </location>
</feature>
<dbReference type="HOGENOM" id="CLU_2246745_0_0_5"/>
<evidence type="ECO:0000313" key="2">
    <source>
        <dbReference type="EMBL" id="ABK46097.1"/>
    </source>
</evidence>
<feature type="compositionally biased region" description="Basic and acidic residues" evidence="1">
    <location>
        <begin position="68"/>
        <end position="82"/>
    </location>
</feature>
<reference evidence="2 3" key="2">
    <citation type="journal article" date="2012" name="Int. J. Syst. Evol. Microbiol.">
        <title>Magnetococcus marinus gen. nov., sp. nov., a marine, magnetotactic bacterium that represents a novel lineage (Magnetococcaceae fam. nov.; Magnetococcales ord. nov.) at the base of the Alphaproteobacteria.</title>
        <authorList>
            <person name="Bazylinski D.A."/>
            <person name="Williams T.J."/>
            <person name="Lefevre C.T."/>
            <person name="Berg R.J."/>
            <person name="Zhang C.L."/>
            <person name="Bowser S.S."/>
            <person name="Dean A.J."/>
            <person name="Beveridge T.J."/>
        </authorList>
    </citation>
    <scope>NUCLEOTIDE SEQUENCE [LARGE SCALE GENOMIC DNA]</scope>
    <source>
        <strain evidence="3">ATCC BAA-1437 / JCM 17883 / MC-1</strain>
    </source>
</reference>
<evidence type="ECO:0000256" key="1">
    <source>
        <dbReference type="SAM" id="MobiDB-lite"/>
    </source>
</evidence>
<protein>
    <submittedName>
        <fullName evidence="2">Uncharacterized protein</fullName>
    </submittedName>
</protein>
<dbReference type="EMBL" id="CP000471">
    <property type="protein sequence ID" value="ABK46097.1"/>
    <property type="molecule type" value="Genomic_DNA"/>
</dbReference>
<dbReference type="RefSeq" id="WP_011715151.1">
    <property type="nucleotide sequence ID" value="NC_008576.1"/>
</dbReference>
<accession>A0LDQ4</accession>
<dbReference type="KEGG" id="mgm:Mmc1_3612"/>
<organism evidence="2 3">
    <name type="scientific">Magnetococcus marinus (strain ATCC BAA-1437 / JCM 17883 / MC-1)</name>
    <dbReference type="NCBI Taxonomy" id="156889"/>
    <lineage>
        <taxon>Bacteria</taxon>
        <taxon>Pseudomonadati</taxon>
        <taxon>Pseudomonadota</taxon>
        <taxon>Magnetococcia</taxon>
        <taxon>Magnetococcales</taxon>
        <taxon>Magnetococcaceae</taxon>
        <taxon>Magnetococcus</taxon>
    </lineage>
</organism>
<keyword evidence="3" id="KW-1185">Reference proteome</keyword>
<dbReference type="Proteomes" id="UP000002586">
    <property type="component" value="Chromosome"/>
</dbReference>
<reference evidence="3" key="1">
    <citation type="journal article" date="2009" name="Appl. Environ. Microbiol.">
        <title>Complete genome sequence of the chemolithoautotrophic marine magnetotactic coccus strain MC-1.</title>
        <authorList>
            <person name="Schubbe S."/>
            <person name="Williams T.J."/>
            <person name="Xie G."/>
            <person name="Kiss H.E."/>
            <person name="Brettin T.S."/>
            <person name="Martinez D."/>
            <person name="Ross C.A."/>
            <person name="Schuler D."/>
            <person name="Cox B.L."/>
            <person name="Nealson K.H."/>
            <person name="Bazylinski D.A."/>
        </authorList>
    </citation>
    <scope>NUCLEOTIDE SEQUENCE [LARGE SCALE GENOMIC DNA]</scope>
    <source>
        <strain evidence="3">ATCC BAA-1437 / JCM 17883 / MC-1</strain>
    </source>
</reference>
<evidence type="ECO:0000313" key="3">
    <source>
        <dbReference type="Proteomes" id="UP000002586"/>
    </source>
</evidence>
<dbReference type="SUPFAM" id="SSF143100">
    <property type="entry name" value="TTHA1013/TTHA0281-like"/>
    <property type="match status" value="1"/>
</dbReference>